<dbReference type="Gene3D" id="3.40.1440.10">
    <property type="entry name" value="GIY-YIG endonuclease"/>
    <property type="match status" value="1"/>
</dbReference>
<evidence type="ECO:0000256" key="3">
    <source>
        <dbReference type="ARBA" id="ARBA00022759"/>
    </source>
</evidence>
<keyword evidence="8 11" id="KW-0233">DNA recombination</keyword>
<dbReference type="GO" id="GO:0008270">
    <property type="term" value="F:zinc ion binding"/>
    <property type="evidence" value="ECO:0007669"/>
    <property type="project" value="UniProtKB-KW"/>
</dbReference>
<dbReference type="HOGENOM" id="CLU_030739_1_1_1"/>
<dbReference type="eggNOG" id="KOG3005">
    <property type="taxonomic scope" value="Eukaryota"/>
</dbReference>
<keyword evidence="2" id="KW-0479">Metal-binding</keyword>
<evidence type="ECO:0000256" key="2">
    <source>
        <dbReference type="ARBA" id="ARBA00022723"/>
    </source>
</evidence>
<organism evidence="13 14">
    <name type="scientific">Torulaspora delbrueckii</name>
    <name type="common">Yeast</name>
    <name type="synonym">Candida colliculosa</name>
    <dbReference type="NCBI Taxonomy" id="4950"/>
    <lineage>
        <taxon>Eukaryota</taxon>
        <taxon>Fungi</taxon>
        <taxon>Dikarya</taxon>
        <taxon>Ascomycota</taxon>
        <taxon>Saccharomycotina</taxon>
        <taxon>Saccharomycetes</taxon>
        <taxon>Saccharomycetales</taxon>
        <taxon>Saccharomycetaceae</taxon>
        <taxon>Torulaspora</taxon>
    </lineage>
</organism>
<dbReference type="GO" id="GO:0000724">
    <property type="term" value="P:double-strand break repair via homologous recombination"/>
    <property type="evidence" value="ECO:0007669"/>
    <property type="project" value="TreeGrafter"/>
</dbReference>
<comment type="function">
    <text evidence="11">Catalytic subunit of the SLX1-SLX4 structure-specific endonuclease that resolves DNA secondary structures generated during DNA repair and recombination. Has endonuclease activity towards branched DNA substrates, introducing single-strand cuts in duplex DNA close to junctions with ss-DNA.</text>
</comment>
<comment type="subcellular location">
    <subcellularLocation>
        <location evidence="11">Nucleus</location>
    </subcellularLocation>
</comment>
<keyword evidence="1 11" id="KW-0540">Nuclease</keyword>
<dbReference type="InterPro" id="IPR048749">
    <property type="entry name" value="SLX1_C"/>
</dbReference>
<name>G8ZXU5_TORDE</name>
<dbReference type="Pfam" id="PF01541">
    <property type="entry name" value="GIY-YIG"/>
    <property type="match status" value="1"/>
</dbReference>
<evidence type="ECO:0000313" key="13">
    <source>
        <dbReference type="EMBL" id="CCE93712.1"/>
    </source>
</evidence>
<dbReference type="GO" id="GO:0006261">
    <property type="term" value="P:DNA-templated DNA replication"/>
    <property type="evidence" value="ECO:0007669"/>
    <property type="project" value="EnsemblFungi"/>
</dbReference>
<keyword evidence="5" id="KW-0863">Zinc-finger</keyword>
<dbReference type="InParanoid" id="G8ZXU5"/>
<keyword evidence="10 11" id="KW-0539">Nucleus</keyword>
<evidence type="ECO:0000256" key="6">
    <source>
        <dbReference type="ARBA" id="ARBA00022801"/>
    </source>
</evidence>
<keyword evidence="14" id="KW-1185">Reference proteome</keyword>
<dbReference type="STRING" id="1076872.G8ZXU5"/>
<gene>
    <name evidence="13" type="primary">TDEL0G03450</name>
    <name evidence="13" type="ORF">TDEL_0G03450</name>
</gene>
<dbReference type="GO" id="GO:0008821">
    <property type="term" value="F:crossover junction DNA endonuclease activity"/>
    <property type="evidence" value="ECO:0007669"/>
    <property type="project" value="TreeGrafter"/>
</dbReference>
<dbReference type="InterPro" id="IPR027520">
    <property type="entry name" value="Slx1"/>
</dbReference>
<dbReference type="Gene3D" id="3.30.40.10">
    <property type="entry name" value="Zinc/RING finger domain, C3HC4 (zinc finger)"/>
    <property type="match status" value="1"/>
</dbReference>
<evidence type="ECO:0000256" key="5">
    <source>
        <dbReference type="ARBA" id="ARBA00022771"/>
    </source>
</evidence>
<dbReference type="Pfam" id="PF21202">
    <property type="entry name" value="SLX1_C"/>
    <property type="match status" value="1"/>
</dbReference>
<dbReference type="CDD" id="cd10455">
    <property type="entry name" value="GIY-YIG_SLX1"/>
    <property type="match status" value="1"/>
</dbReference>
<dbReference type="EMBL" id="HE616748">
    <property type="protein sequence ID" value="CCE93712.1"/>
    <property type="molecule type" value="Genomic_DNA"/>
</dbReference>
<feature type="domain" description="GIY-YIG" evidence="12">
    <location>
        <begin position="19"/>
        <end position="102"/>
    </location>
</feature>
<dbReference type="InterPro" id="IPR000305">
    <property type="entry name" value="GIY-YIG_endonuc"/>
</dbReference>
<comment type="caution">
    <text evidence="11">Lacks conserved residue(s) required for the propagation of feature annotation.</text>
</comment>
<evidence type="ECO:0000256" key="9">
    <source>
        <dbReference type="ARBA" id="ARBA00023204"/>
    </source>
</evidence>
<dbReference type="GeneID" id="11505007"/>
<evidence type="ECO:0000259" key="12">
    <source>
        <dbReference type="PROSITE" id="PS50164"/>
    </source>
</evidence>
<dbReference type="FunCoup" id="G8ZXU5">
    <property type="interactions" value="443"/>
</dbReference>
<dbReference type="PROSITE" id="PS50164">
    <property type="entry name" value="GIY_YIG"/>
    <property type="match status" value="1"/>
</dbReference>
<dbReference type="GO" id="GO:0033557">
    <property type="term" value="C:Slx1-Slx4 complex"/>
    <property type="evidence" value="ECO:0007669"/>
    <property type="project" value="UniProtKB-UniRule"/>
</dbReference>
<dbReference type="KEGG" id="tdl:TDEL_0G03450"/>
<proteinExistence type="inferred from homology"/>
<reference evidence="13 14" key="1">
    <citation type="journal article" date="2011" name="Proc. Natl. Acad. Sci. U.S.A.">
        <title>Evolutionary erosion of yeast sex chromosomes by mating-type switching accidents.</title>
        <authorList>
            <person name="Gordon J.L."/>
            <person name="Armisen D."/>
            <person name="Proux-Wera E."/>
            <person name="Oheigeartaigh S.S."/>
            <person name="Byrne K.P."/>
            <person name="Wolfe K.H."/>
        </authorList>
    </citation>
    <scope>NUCLEOTIDE SEQUENCE [LARGE SCALE GENOMIC DNA]</scope>
    <source>
        <strain evidence="14">ATCC 10662 / CBS 1146 / NBRC 0425 / NCYC 2629 / NRRL Y-866</strain>
    </source>
</reference>
<accession>G8ZXU5</accession>
<comment type="similarity">
    <text evidence="11">Belongs to the SLX1 family.</text>
</comment>
<keyword evidence="7" id="KW-0862">Zinc</keyword>
<dbReference type="OrthoDB" id="24645at2759"/>
<evidence type="ECO:0000256" key="11">
    <source>
        <dbReference type="HAMAP-Rule" id="MF_03100"/>
    </source>
</evidence>
<dbReference type="HAMAP" id="MF_03100">
    <property type="entry name" value="Endonuc_su_Slx1"/>
    <property type="match status" value="1"/>
</dbReference>
<dbReference type="InterPro" id="IPR050381">
    <property type="entry name" value="SLX1_endonuclease"/>
</dbReference>
<dbReference type="RefSeq" id="XP_003682923.1">
    <property type="nucleotide sequence ID" value="XM_003682875.1"/>
</dbReference>
<protein>
    <recommendedName>
        <fullName evidence="12">GIY-YIG domain-containing protein</fullName>
    </recommendedName>
</protein>
<sequence length="310" mass="35872">MSSSPVNETDQCEQHRVPDFYCCYLLQSICKRQSFYIGSTPNPVRRLRQHNGILARGGAYRTKRGNTRPWEMILLVHGFPCKVAALQFEHAWQHGYKTHYIAEDVRIVKNRNGGRSLHHKLGVMKLLLTHVYFQHMSLRIEIFNLETQRIWEQDKFQTQNYGHIVSSIMPGALGVPDTSNSENVKAFECSNLELIRSFYAQCSEKDRLRSMRYEERLANGMIPCSICELPFDYTSEEEVMKPMVGFCYFNGCDFVAHLSCLHRYFVDDEQLLLGKQVLIPIGGKCPDCTRSIKWTTIVKYSTLMKTLYGS</sequence>
<evidence type="ECO:0000256" key="10">
    <source>
        <dbReference type="ARBA" id="ARBA00023242"/>
    </source>
</evidence>
<comment type="subunit">
    <text evidence="11">Forms a heterodimer with SLX4.</text>
</comment>
<dbReference type="FunFam" id="3.40.1440.10:FF:000006">
    <property type="entry name" value="Structure-specific endonuclease subunit SLX1"/>
    <property type="match status" value="1"/>
</dbReference>
<keyword evidence="4 11" id="KW-0227">DNA damage</keyword>
<evidence type="ECO:0000256" key="4">
    <source>
        <dbReference type="ARBA" id="ARBA00022763"/>
    </source>
</evidence>
<dbReference type="Proteomes" id="UP000005627">
    <property type="component" value="Chromosome 7"/>
</dbReference>
<keyword evidence="3 11" id="KW-0255">Endonuclease</keyword>
<keyword evidence="6 11" id="KW-0378">Hydrolase</keyword>
<dbReference type="InterPro" id="IPR035901">
    <property type="entry name" value="GIY-YIG_endonuc_sf"/>
</dbReference>
<dbReference type="InterPro" id="IPR013083">
    <property type="entry name" value="Znf_RING/FYVE/PHD"/>
</dbReference>
<evidence type="ECO:0000256" key="7">
    <source>
        <dbReference type="ARBA" id="ARBA00022833"/>
    </source>
</evidence>
<dbReference type="PANTHER" id="PTHR20208:SF10">
    <property type="entry name" value="STRUCTURE-SPECIFIC ENDONUCLEASE SUBUNIT SLX1"/>
    <property type="match status" value="1"/>
</dbReference>
<evidence type="ECO:0000313" key="14">
    <source>
        <dbReference type="Proteomes" id="UP000005627"/>
    </source>
</evidence>
<dbReference type="AlphaFoldDB" id="G8ZXU5"/>
<evidence type="ECO:0000256" key="8">
    <source>
        <dbReference type="ARBA" id="ARBA00023172"/>
    </source>
</evidence>
<keyword evidence="9 11" id="KW-0234">DNA repair</keyword>
<evidence type="ECO:0000256" key="1">
    <source>
        <dbReference type="ARBA" id="ARBA00022722"/>
    </source>
</evidence>
<dbReference type="GO" id="GO:0017108">
    <property type="term" value="F:5'-flap endonuclease activity"/>
    <property type="evidence" value="ECO:0007669"/>
    <property type="project" value="EnsemblFungi"/>
</dbReference>
<comment type="cofactor">
    <cofactor evidence="11">
        <name>a divalent metal cation</name>
        <dbReference type="ChEBI" id="CHEBI:60240"/>
    </cofactor>
</comment>
<dbReference type="PANTHER" id="PTHR20208">
    <property type="entry name" value="STRUCTURE-SPECIFIC ENDONUCLEASE SUBUNIT SLX1"/>
    <property type="match status" value="1"/>
</dbReference>